<dbReference type="CDD" id="cd01166">
    <property type="entry name" value="KdgK"/>
    <property type="match status" value="1"/>
</dbReference>
<protein>
    <submittedName>
        <fullName evidence="5">Sugar kinase</fullName>
    </submittedName>
</protein>
<evidence type="ECO:0000259" key="4">
    <source>
        <dbReference type="Pfam" id="PF00294"/>
    </source>
</evidence>
<evidence type="ECO:0000256" key="2">
    <source>
        <dbReference type="ARBA" id="ARBA00022679"/>
    </source>
</evidence>
<evidence type="ECO:0000313" key="6">
    <source>
        <dbReference type="Proteomes" id="UP000632138"/>
    </source>
</evidence>
<dbReference type="PANTHER" id="PTHR43320:SF2">
    <property type="entry name" value="2-DEHYDRO-3-DEOXYGLUCONOKINASE_2-DEHYDRO-3-DEOXYGALACTONOKINASE"/>
    <property type="match status" value="1"/>
</dbReference>
<dbReference type="Gene3D" id="3.40.1190.20">
    <property type="match status" value="2"/>
</dbReference>
<keyword evidence="6" id="KW-1185">Reference proteome</keyword>
<keyword evidence="3 5" id="KW-0418">Kinase</keyword>
<dbReference type="InterPro" id="IPR029056">
    <property type="entry name" value="Ribokinase-like"/>
</dbReference>
<accession>A0ABS2A4F0</accession>
<reference evidence="5 6" key="1">
    <citation type="submission" date="2021-01" db="EMBL/GenBank/DDBJ databases">
        <title>Actinoplanes sp. nov. LDG1-06 isolated from lichen.</title>
        <authorList>
            <person name="Saeng-In P."/>
            <person name="Phongsopitanun W."/>
            <person name="Kanchanasin P."/>
            <person name="Yuki M."/>
            <person name="Kudo T."/>
            <person name="Ohkuma M."/>
            <person name="Tanasupawat S."/>
        </authorList>
    </citation>
    <scope>NUCLEOTIDE SEQUENCE [LARGE SCALE GENOMIC DNA]</scope>
    <source>
        <strain evidence="5 6">LDG1-06</strain>
    </source>
</reference>
<dbReference type="EMBL" id="JAENHP010000001">
    <property type="protein sequence ID" value="MBM2614722.1"/>
    <property type="molecule type" value="Genomic_DNA"/>
</dbReference>
<comment type="caution">
    <text evidence="5">The sequence shown here is derived from an EMBL/GenBank/DDBJ whole genome shotgun (WGS) entry which is preliminary data.</text>
</comment>
<proteinExistence type="inferred from homology"/>
<sequence>MALVSVPANGLVRGPAPIGMGGAESNVAIGLARLGTPVTWISRLGDDALGAFVRREIRAEGVTVLAAADPDAPTGLMLKELRGGKPSRVRYYRAGSASSRMTPEDIADEAVAAAEVLHVTGITLALGPGPRAAVAHAIAVARAAGTLVSLDVNHRRTLWTDIEARAVLTGLLPSVDLLFAGPEEAALLLDRPAPGVPFSDGRPAAHRADSVAKEADSATARADLAAGGSDSVTASADLVAEGSDSAMARADFAAEGVGSATAGADPGAGWDAGAELAAALAKFGPATVVVKLGALGALAFAGGEVVHGESEPRAVVDPVGAGDAFVAGYLAALGDGAAVARCLATGNEAGGRVVTVPGDWEGLPFAAELSVSAEQAEQEVIR</sequence>
<dbReference type="Pfam" id="PF00294">
    <property type="entry name" value="PfkB"/>
    <property type="match status" value="2"/>
</dbReference>
<dbReference type="InterPro" id="IPR002173">
    <property type="entry name" value="Carboh/pur_kinase_PfkB_CS"/>
</dbReference>
<dbReference type="GO" id="GO:0016301">
    <property type="term" value="F:kinase activity"/>
    <property type="evidence" value="ECO:0007669"/>
    <property type="project" value="UniProtKB-KW"/>
</dbReference>
<evidence type="ECO:0000256" key="3">
    <source>
        <dbReference type="ARBA" id="ARBA00022777"/>
    </source>
</evidence>
<gene>
    <name evidence="5" type="ORF">JIG36_04030</name>
</gene>
<dbReference type="PANTHER" id="PTHR43320">
    <property type="entry name" value="SUGAR KINASE"/>
    <property type="match status" value="1"/>
</dbReference>
<dbReference type="PROSITE" id="PS00584">
    <property type="entry name" value="PFKB_KINASES_2"/>
    <property type="match status" value="1"/>
</dbReference>
<name>A0ABS2A4F0_9ACTN</name>
<feature type="domain" description="Carbohydrate kinase PfkB" evidence="4">
    <location>
        <begin position="19"/>
        <end position="192"/>
    </location>
</feature>
<dbReference type="SUPFAM" id="SSF53613">
    <property type="entry name" value="Ribokinase-like"/>
    <property type="match status" value="1"/>
</dbReference>
<dbReference type="Proteomes" id="UP000632138">
    <property type="component" value="Unassembled WGS sequence"/>
</dbReference>
<dbReference type="InterPro" id="IPR011611">
    <property type="entry name" value="PfkB_dom"/>
</dbReference>
<evidence type="ECO:0000313" key="5">
    <source>
        <dbReference type="EMBL" id="MBM2614722.1"/>
    </source>
</evidence>
<keyword evidence="2" id="KW-0808">Transferase</keyword>
<comment type="similarity">
    <text evidence="1">Belongs to the carbohydrate kinase PfkB family.</text>
</comment>
<dbReference type="InterPro" id="IPR052700">
    <property type="entry name" value="Carb_kinase_PfkB-like"/>
</dbReference>
<feature type="domain" description="Carbohydrate kinase PfkB" evidence="4">
    <location>
        <begin position="274"/>
        <end position="362"/>
    </location>
</feature>
<organism evidence="5 6">
    <name type="scientific">Paractinoplanes ovalisporus</name>
    <dbReference type="NCBI Taxonomy" id="2810368"/>
    <lineage>
        <taxon>Bacteria</taxon>
        <taxon>Bacillati</taxon>
        <taxon>Actinomycetota</taxon>
        <taxon>Actinomycetes</taxon>
        <taxon>Micromonosporales</taxon>
        <taxon>Micromonosporaceae</taxon>
        <taxon>Paractinoplanes</taxon>
    </lineage>
</organism>
<evidence type="ECO:0000256" key="1">
    <source>
        <dbReference type="ARBA" id="ARBA00010688"/>
    </source>
</evidence>